<evidence type="ECO:0000313" key="2">
    <source>
        <dbReference type="EMBL" id="EJD37510.1"/>
    </source>
</evidence>
<evidence type="ECO:0000313" key="3">
    <source>
        <dbReference type="Proteomes" id="UP000006514"/>
    </source>
</evidence>
<feature type="domain" description="F-box" evidence="1">
    <location>
        <begin position="9"/>
        <end position="39"/>
    </location>
</feature>
<dbReference type="AlphaFoldDB" id="J0WVV4"/>
<protein>
    <recommendedName>
        <fullName evidence="1">F-box domain-containing protein</fullName>
    </recommendedName>
</protein>
<proteinExistence type="predicted"/>
<dbReference type="Pfam" id="PF12937">
    <property type="entry name" value="F-box-like"/>
    <property type="match status" value="1"/>
</dbReference>
<dbReference type="Proteomes" id="UP000006514">
    <property type="component" value="Unassembled WGS sequence"/>
</dbReference>
<organism evidence="2 3">
    <name type="scientific">Auricularia subglabra (strain TFB-10046 / SS5)</name>
    <name type="common">White-rot fungus</name>
    <name type="synonym">Auricularia delicata (strain TFB10046)</name>
    <dbReference type="NCBI Taxonomy" id="717982"/>
    <lineage>
        <taxon>Eukaryota</taxon>
        <taxon>Fungi</taxon>
        <taxon>Dikarya</taxon>
        <taxon>Basidiomycota</taxon>
        <taxon>Agaricomycotina</taxon>
        <taxon>Agaricomycetes</taxon>
        <taxon>Auriculariales</taxon>
        <taxon>Auriculariaceae</taxon>
        <taxon>Auricularia</taxon>
    </lineage>
</organism>
<evidence type="ECO:0000259" key="1">
    <source>
        <dbReference type="Pfam" id="PF12937"/>
    </source>
</evidence>
<dbReference type="OrthoDB" id="2884925at2759"/>
<dbReference type="SUPFAM" id="SSF81383">
    <property type="entry name" value="F-box domain"/>
    <property type="match status" value="1"/>
</dbReference>
<accession>J0WVV4</accession>
<dbReference type="KEGG" id="adl:AURDEDRAFT_147008"/>
<name>J0WVV4_AURST</name>
<dbReference type="EMBL" id="JH687839">
    <property type="protein sequence ID" value="EJD37510.1"/>
    <property type="molecule type" value="Genomic_DNA"/>
</dbReference>
<keyword evidence="3" id="KW-1185">Reference proteome</keyword>
<dbReference type="InParanoid" id="J0WVV4"/>
<dbReference type="InterPro" id="IPR036047">
    <property type="entry name" value="F-box-like_dom_sf"/>
</dbReference>
<dbReference type="InterPro" id="IPR001810">
    <property type="entry name" value="F-box_dom"/>
</dbReference>
<gene>
    <name evidence="2" type="ORF">AURDEDRAFT_147008</name>
</gene>
<reference evidence="3" key="1">
    <citation type="journal article" date="2012" name="Science">
        <title>The Paleozoic origin of enzymatic lignin decomposition reconstructed from 31 fungal genomes.</title>
        <authorList>
            <person name="Floudas D."/>
            <person name="Binder M."/>
            <person name="Riley R."/>
            <person name="Barry K."/>
            <person name="Blanchette R.A."/>
            <person name="Henrissat B."/>
            <person name="Martinez A.T."/>
            <person name="Otillar R."/>
            <person name="Spatafora J.W."/>
            <person name="Yadav J.S."/>
            <person name="Aerts A."/>
            <person name="Benoit I."/>
            <person name="Boyd A."/>
            <person name="Carlson A."/>
            <person name="Copeland A."/>
            <person name="Coutinho P.M."/>
            <person name="de Vries R.P."/>
            <person name="Ferreira P."/>
            <person name="Findley K."/>
            <person name="Foster B."/>
            <person name="Gaskell J."/>
            <person name="Glotzer D."/>
            <person name="Gorecki P."/>
            <person name="Heitman J."/>
            <person name="Hesse C."/>
            <person name="Hori C."/>
            <person name="Igarashi K."/>
            <person name="Jurgens J.A."/>
            <person name="Kallen N."/>
            <person name="Kersten P."/>
            <person name="Kohler A."/>
            <person name="Kuees U."/>
            <person name="Kumar T.K.A."/>
            <person name="Kuo A."/>
            <person name="LaButti K."/>
            <person name="Larrondo L.F."/>
            <person name="Lindquist E."/>
            <person name="Ling A."/>
            <person name="Lombard V."/>
            <person name="Lucas S."/>
            <person name="Lundell T."/>
            <person name="Martin R."/>
            <person name="McLaughlin D.J."/>
            <person name="Morgenstern I."/>
            <person name="Morin E."/>
            <person name="Murat C."/>
            <person name="Nagy L.G."/>
            <person name="Nolan M."/>
            <person name="Ohm R.A."/>
            <person name="Patyshakuliyeva A."/>
            <person name="Rokas A."/>
            <person name="Ruiz-Duenas F.J."/>
            <person name="Sabat G."/>
            <person name="Salamov A."/>
            <person name="Samejima M."/>
            <person name="Schmutz J."/>
            <person name="Slot J.C."/>
            <person name="St John F."/>
            <person name="Stenlid J."/>
            <person name="Sun H."/>
            <person name="Sun S."/>
            <person name="Syed K."/>
            <person name="Tsang A."/>
            <person name="Wiebenga A."/>
            <person name="Young D."/>
            <person name="Pisabarro A."/>
            <person name="Eastwood D.C."/>
            <person name="Martin F."/>
            <person name="Cullen D."/>
            <person name="Grigoriev I.V."/>
            <person name="Hibbett D.S."/>
        </authorList>
    </citation>
    <scope>NUCLEOTIDE SEQUENCE [LARGE SCALE GENOMIC DNA]</scope>
    <source>
        <strain evidence="3">TFB10046</strain>
    </source>
</reference>
<sequence length="431" mass="47467">MTMVLDNGDLPSLLRISHTCRHWRAVARSHPCFWRNIRLASVSTSALDFFQARLDQTSGSDIHLHIVLPHAVEHGRIRSVVLPAVARNLHRVVQSRIMLHYDTASYALSSFTGAASRLQCFSLGFFHATDRQPVELPADILSGHCPNLRSLTLKNVAFPKETIRSFGQVQQLLFGCDGPYMFPLGLFQHFPALNILSVLGGTFLGAEPSGETTHLVTAPQLAALEVEVVQCDHLALFSAVPHLASIPAVKCREPRVDIMRILLDHLCGPLELAVVQPIHWEDEIEIAFCVPNSERMRVFAEDSTCIRSDWPRDVVFAPDLAERVTALRLTAKLAYLVRLFAELPACTTLAVEVGDMADLTVVPTATLALPALKSIIVRSRPEQGPVSVSADALREFLVRILGTRTSQPTLRIEDSLVVTGDSATLTRDYGV</sequence>
<dbReference type="Gene3D" id="1.20.1280.50">
    <property type="match status" value="1"/>
</dbReference>